<comment type="similarity">
    <text evidence="1 5">Belongs to the CoaE family.</text>
</comment>
<sequence length="202" mass="23109">MRVNAKRIALTGGIASGKSTVARMFADRGALILDADVAAREAVEPGSECWQRLREWLAPAFFDAEGRLDRRRLRDLIIRDPQCLVRLNAILHPFIFARMESQWRREIEARTRRVVIFDIPLLFESHAADRFDIVILVHVPPEIQIGRLMKRDGLTRAEAEKTLEIQLPIDSKIPLSQIVIDNSLDLDHTSRQVLDAWNRIAS</sequence>
<gene>
    <name evidence="5" type="primary">coaE</name>
    <name evidence="7" type="ordered locus">Sfum_0161</name>
</gene>
<dbReference type="GO" id="GO:0005737">
    <property type="term" value="C:cytoplasm"/>
    <property type="evidence" value="ECO:0007669"/>
    <property type="project" value="UniProtKB-SubCell"/>
</dbReference>
<dbReference type="GO" id="GO:0005524">
    <property type="term" value="F:ATP binding"/>
    <property type="evidence" value="ECO:0007669"/>
    <property type="project" value="UniProtKB-UniRule"/>
</dbReference>
<dbReference type="InterPro" id="IPR001977">
    <property type="entry name" value="Depp_CoAkinase"/>
</dbReference>
<accession>A0LEL1</accession>
<evidence type="ECO:0000256" key="5">
    <source>
        <dbReference type="HAMAP-Rule" id="MF_00376"/>
    </source>
</evidence>
<evidence type="ECO:0000256" key="3">
    <source>
        <dbReference type="ARBA" id="ARBA00022840"/>
    </source>
</evidence>
<keyword evidence="3 5" id="KW-0067">ATP-binding</keyword>
<dbReference type="InterPro" id="IPR027417">
    <property type="entry name" value="P-loop_NTPase"/>
</dbReference>
<dbReference type="eggNOG" id="COG0237">
    <property type="taxonomic scope" value="Bacteria"/>
</dbReference>
<dbReference type="PANTHER" id="PTHR10695">
    <property type="entry name" value="DEPHOSPHO-COA KINASE-RELATED"/>
    <property type="match status" value="1"/>
</dbReference>
<dbReference type="HOGENOM" id="CLU_057180_1_1_7"/>
<keyword evidence="2 5" id="KW-0547">Nucleotide-binding</keyword>
<evidence type="ECO:0000256" key="6">
    <source>
        <dbReference type="NCBIfam" id="TIGR00152"/>
    </source>
</evidence>
<keyword evidence="5" id="KW-0963">Cytoplasm</keyword>
<dbReference type="KEGG" id="sfu:Sfum_0161"/>
<evidence type="ECO:0000313" key="8">
    <source>
        <dbReference type="Proteomes" id="UP000001784"/>
    </source>
</evidence>
<dbReference type="GO" id="GO:0004140">
    <property type="term" value="F:dephospho-CoA kinase activity"/>
    <property type="evidence" value="ECO:0007669"/>
    <property type="project" value="UniProtKB-UniRule"/>
</dbReference>
<dbReference type="NCBIfam" id="TIGR00152">
    <property type="entry name" value="dephospho-CoA kinase"/>
    <property type="match status" value="1"/>
</dbReference>
<keyword evidence="8" id="KW-1185">Reference proteome</keyword>
<name>A0LEL1_SYNFM</name>
<dbReference type="Gene3D" id="3.40.50.300">
    <property type="entry name" value="P-loop containing nucleotide triphosphate hydrolases"/>
    <property type="match status" value="1"/>
</dbReference>
<dbReference type="GO" id="GO:0015937">
    <property type="term" value="P:coenzyme A biosynthetic process"/>
    <property type="evidence" value="ECO:0007669"/>
    <property type="project" value="UniProtKB-UniRule"/>
</dbReference>
<dbReference type="CDD" id="cd02022">
    <property type="entry name" value="DPCK"/>
    <property type="match status" value="1"/>
</dbReference>
<comment type="catalytic activity">
    <reaction evidence="5">
        <text>3'-dephospho-CoA + ATP = ADP + CoA + H(+)</text>
        <dbReference type="Rhea" id="RHEA:18245"/>
        <dbReference type="ChEBI" id="CHEBI:15378"/>
        <dbReference type="ChEBI" id="CHEBI:30616"/>
        <dbReference type="ChEBI" id="CHEBI:57287"/>
        <dbReference type="ChEBI" id="CHEBI:57328"/>
        <dbReference type="ChEBI" id="CHEBI:456216"/>
        <dbReference type="EC" id="2.7.1.24"/>
    </reaction>
</comment>
<keyword evidence="5 7" id="KW-0808">Transferase</keyword>
<evidence type="ECO:0000256" key="4">
    <source>
        <dbReference type="ARBA" id="ARBA00022993"/>
    </source>
</evidence>
<dbReference type="EMBL" id="CP000478">
    <property type="protein sequence ID" value="ABK15863.1"/>
    <property type="molecule type" value="Genomic_DNA"/>
</dbReference>
<protein>
    <recommendedName>
        <fullName evidence="5 6">Dephospho-CoA kinase</fullName>
        <ecNumber evidence="5 6">2.7.1.24</ecNumber>
    </recommendedName>
    <alternativeName>
        <fullName evidence="5">Dephosphocoenzyme A kinase</fullName>
    </alternativeName>
</protein>
<dbReference type="HAMAP" id="MF_00376">
    <property type="entry name" value="Dephospho_CoA_kinase"/>
    <property type="match status" value="1"/>
</dbReference>
<dbReference type="FunCoup" id="A0LEL1">
    <property type="interactions" value="415"/>
</dbReference>
<evidence type="ECO:0000256" key="2">
    <source>
        <dbReference type="ARBA" id="ARBA00022741"/>
    </source>
</evidence>
<dbReference type="SUPFAM" id="SSF52540">
    <property type="entry name" value="P-loop containing nucleoside triphosphate hydrolases"/>
    <property type="match status" value="1"/>
</dbReference>
<comment type="function">
    <text evidence="5">Catalyzes the phosphorylation of the 3'-hydroxyl group of dephosphocoenzyme A to form coenzyme A.</text>
</comment>
<dbReference type="EC" id="2.7.1.24" evidence="5 6"/>
<evidence type="ECO:0000313" key="7">
    <source>
        <dbReference type="EMBL" id="ABK15863.1"/>
    </source>
</evidence>
<dbReference type="PROSITE" id="PS51219">
    <property type="entry name" value="DPCK"/>
    <property type="match status" value="1"/>
</dbReference>
<keyword evidence="4 5" id="KW-0173">Coenzyme A biosynthesis</keyword>
<dbReference type="Proteomes" id="UP000001784">
    <property type="component" value="Chromosome"/>
</dbReference>
<dbReference type="InParanoid" id="A0LEL1"/>
<dbReference type="STRING" id="335543.Sfum_0161"/>
<evidence type="ECO:0000256" key="1">
    <source>
        <dbReference type="ARBA" id="ARBA00009018"/>
    </source>
</evidence>
<dbReference type="PANTHER" id="PTHR10695:SF46">
    <property type="entry name" value="BIFUNCTIONAL COENZYME A SYNTHASE-RELATED"/>
    <property type="match status" value="1"/>
</dbReference>
<organism evidence="7 8">
    <name type="scientific">Syntrophobacter fumaroxidans (strain DSM 10017 / MPOB)</name>
    <dbReference type="NCBI Taxonomy" id="335543"/>
    <lineage>
        <taxon>Bacteria</taxon>
        <taxon>Pseudomonadati</taxon>
        <taxon>Thermodesulfobacteriota</taxon>
        <taxon>Syntrophobacteria</taxon>
        <taxon>Syntrophobacterales</taxon>
        <taxon>Syntrophobacteraceae</taxon>
        <taxon>Syntrophobacter</taxon>
    </lineage>
</organism>
<keyword evidence="5 7" id="KW-0418">Kinase</keyword>
<dbReference type="UniPathway" id="UPA00241">
    <property type="reaction ID" value="UER00356"/>
</dbReference>
<comment type="subcellular location">
    <subcellularLocation>
        <location evidence="5">Cytoplasm</location>
    </subcellularLocation>
</comment>
<comment type="pathway">
    <text evidence="5">Cofactor biosynthesis; coenzyme A biosynthesis; CoA from (R)-pantothenate: step 5/5.</text>
</comment>
<reference evidence="7 8" key="1">
    <citation type="submission" date="2006-10" db="EMBL/GenBank/DDBJ databases">
        <title>Complete sequence of Syntrophobacter fumaroxidans MPOB.</title>
        <authorList>
            <consortium name="US DOE Joint Genome Institute"/>
            <person name="Copeland A."/>
            <person name="Lucas S."/>
            <person name="Lapidus A."/>
            <person name="Barry K."/>
            <person name="Detter J.C."/>
            <person name="Glavina del Rio T."/>
            <person name="Hammon N."/>
            <person name="Israni S."/>
            <person name="Pitluck S."/>
            <person name="Goltsman E.G."/>
            <person name="Martinez M."/>
            <person name="Schmutz J."/>
            <person name="Larimer F."/>
            <person name="Land M."/>
            <person name="Hauser L."/>
            <person name="Kyrpides N."/>
            <person name="Kim E."/>
            <person name="Boone D.R."/>
            <person name="Brockman F."/>
            <person name="Culley D."/>
            <person name="Ferry J."/>
            <person name="Gunsalus R."/>
            <person name="McInerney M.J."/>
            <person name="Morrison M."/>
            <person name="Plugge C."/>
            <person name="Rohlin L."/>
            <person name="Scholten J."/>
            <person name="Sieber J."/>
            <person name="Stams A.J.M."/>
            <person name="Worm P."/>
            <person name="Henstra A.M."/>
            <person name="Richardson P."/>
        </authorList>
    </citation>
    <scope>NUCLEOTIDE SEQUENCE [LARGE SCALE GENOMIC DNA]</scope>
    <source>
        <strain evidence="8">DSM 10017 / MPOB</strain>
    </source>
</reference>
<proteinExistence type="inferred from homology"/>
<feature type="binding site" evidence="5">
    <location>
        <begin position="15"/>
        <end position="20"/>
    </location>
    <ligand>
        <name>ATP</name>
        <dbReference type="ChEBI" id="CHEBI:30616"/>
    </ligand>
</feature>
<dbReference type="AlphaFoldDB" id="A0LEL1"/>
<dbReference type="Pfam" id="PF01121">
    <property type="entry name" value="CoaE"/>
    <property type="match status" value="1"/>
</dbReference>